<dbReference type="InterPro" id="IPR045058">
    <property type="entry name" value="GIMA/IAN/Toc"/>
</dbReference>
<evidence type="ECO:0000313" key="6">
    <source>
        <dbReference type="Proteomes" id="UP000314294"/>
    </source>
</evidence>
<dbReference type="Gene3D" id="3.40.50.300">
    <property type="entry name" value="P-loop containing nucleotide triphosphate hydrolases"/>
    <property type="match status" value="1"/>
</dbReference>
<dbReference type="PROSITE" id="PS51720">
    <property type="entry name" value="G_AIG1"/>
    <property type="match status" value="1"/>
</dbReference>
<dbReference type="FunFam" id="3.40.50.300:FF:000366">
    <property type="entry name" value="GTPase, IMAP family member 2"/>
    <property type="match status" value="1"/>
</dbReference>
<dbReference type="PANTHER" id="PTHR10903:SF62">
    <property type="entry name" value="GTPASE IMAP FAMILY MEMBER 4-LIKE-RELATED"/>
    <property type="match status" value="1"/>
</dbReference>
<proteinExistence type="inferred from homology"/>
<sequence>MDMSNSRRIAILGKTGVGKSSLANTIFGEPLFKVGHSVNSETKTCQAVTKPVDGGNITLIDTPGLFDTDRSEEDLRSEIVRCITEFAPGPHVFLIVLKVERFTPQEQAVIDKINEYFSEEVFKYAIVLFTHGDQLPEGETIESFVRRNKPVMELVQKCGDRFHVIDNKYWKNNPEDEYRNNQVQVKKLLKTIDEMVKKNKGGCYTNEMLQAVEERIIQEVQLIRKSPGNMSEREIREKAKENIFKWLWTKLAGILSGVLWGALFGLAEMLKEVLPALILGGAGGKKVIVGKAVELVLGGAMQGVLKGCDAAEGADSPGEAAQKAAEAYMK</sequence>
<evidence type="ECO:0000313" key="5">
    <source>
        <dbReference type="EMBL" id="TNN72041.1"/>
    </source>
</evidence>
<keyword evidence="3" id="KW-0342">GTP-binding</keyword>
<name>A0A4Z2I2P2_9TELE</name>
<protein>
    <submittedName>
        <fullName evidence="5">GTPase IMAP family member 7</fullName>
    </submittedName>
</protein>
<comment type="caution">
    <text evidence="5">The sequence shown here is derived from an EMBL/GenBank/DDBJ whole genome shotgun (WGS) entry which is preliminary data.</text>
</comment>
<gene>
    <name evidence="5" type="primary">GIMAP7_5</name>
    <name evidence="5" type="ORF">EYF80_017829</name>
</gene>
<evidence type="ECO:0000256" key="2">
    <source>
        <dbReference type="ARBA" id="ARBA00022741"/>
    </source>
</evidence>
<keyword evidence="6" id="KW-1185">Reference proteome</keyword>
<dbReference type="AlphaFoldDB" id="A0A4Z2I2P2"/>
<dbReference type="Proteomes" id="UP000314294">
    <property type="component" value="Unassembled WGS sequence"/>
</dbReference>
<evidence type="ECO:0000256" key="1">
    <source>
        <dbReference type="ARBA" id="ARBA00008535"/>
    </source>
</evidence>
<dbReference type="OrthoDB" id="425923at2759"/>
<dbReference type="InterPro" id="IPR006703">
    <property type="entry name" value="G_AIG1"/>
</dbReference>
<reference evidence="5 6" key="1">
    <citation type="submission" date="2019-03" db="EMBL/GenBank/DDBJ databases">
        <title>First draft genome of Liparis tanakae, snailfish: a comprehensive survey of snailfish specific genes.</title>
        <authorList>
            <person name="Kim W."/>
            <person name="Song I."/>
            <person name="Jeong J.-H."/>
            <person name="Kim D."/>
            <person name="Kim S."/>
            <person name="Ryu S."/>
            <person name="Song J.Y."/>
            <person name="Lee S.K."/>
        </authorList>
    </citation>
    <scope>NUCLEOTIDE SEQUENCE [LARGE SCALE GENOMIC DNA]</scope>
    <source>
        <tissue evidence="5">Muscle</tissue>
    </source>
</reference>
<comment type="similarity">
    <text evidence="1">Belongs to the TRAFAC class TrmE-Era-EngA-EngB-Septin-like GTPase superfamily. AIG1/Toc34/Toc159-like paraseptin GTPase family. IAN subfamily.</text>
</comment>
<feature type="domain" description="AIG1-type G" evidence="4">
    <location>
        <begin position="4"/>
        <end position="213"/>
    </location>
</feature>
<dbReference type="SUPFAM" id="SSF52540">
    <property type="entry name" value="P-loop containing nucleoside triphosphate hydrolases"/>
    <property type="match status" value="1"/>
</dbReference>
<keyword evidence="2" id="KW-0547">Nucleotide-binding</keyword>
<dbReference type="CDD" id="cd01852">
    <property type="entry name" value="AIG1"/>
    <property type="match status" value="1"/>
</dbReference>
<accession>A0A4Z2I2P2</accession>
<dbReference type="InterPro" id="IPR027417">
    <property type="entry name" value="P-loop_NTPase"/>
</dbReference>
<dbReference type="PANTHER" id="PTHR10903">
    <property type="entry name" value="GTPASE, IMAP FAMILY MEMBER-RELATED"/>
    <property type="match status" value="1"/>
</dbReference>
<evidence type="ECO:0000259" key="4">
    <source>
        <dbReference type="PROSITE" id="PS51720"/>
    </source>
</evidence>
<organism evidence="5 6">
    <name type="scientific">Liparis tanakae</name>
    <name type="common">Tanaka's snailfish</name>
    <dbReference type="NCBI Taxonomy" id="230148"/>
    <lineage>
        <taxon>Eukaryota</taxon>
        <taxon>Metazoa</taxon>
        <taxon>Chordata</taxon>
        <taxon>Craniata</taxon>
        <taxon>Vertebrata</taxon>
        <taxon>Euteleostomi</taxon>
        <taxon>Actinopterygii</taxon>
        <taxon>Neopterygii</taxon>
        <taxon>Teleostei</taxon>
        <taxon>Neoteleostei</taxon>
        <taxon>Acanthomorphata</taxon>
        <taxon>Eupercaria</taxon>
        <taxon>Perciformes</taxon>
        <taxon>Cottioidei</taxon>
        <taxon>Cottales</taxon>
        <taxon>Liparidae</taxon>
        <taxon>Liparis</taxon>
    </lineage>
</organism>
<dbReference type="EMBL" id="SRLO01000143">
    <property type="protein sequence ID" value="TNN72041.1"/>
    <property type="molecule type" value="Genomic_DNA"/>
</dbReference>
<dbReference type="GO" id="GO:0005525">
    <property type="term" value="F:GTP binding"/>
    <property type="evidence" value="ECO:0007669"/>
    <property type="project" value="UniProtKB-KW"/>
</dbReference>
<dbReference type="Pfam" id="PF04548">
    <property type="entry name" value="AIG1"/>
    <property type="match status" value="1"/>
</dbReference>
<evidence type="ECO:0000256" key="3">
    <source>
        <dbReference type="ARBA" id="ARBA00023134"/>
    </source>
</evidence>